<reference evidence="1" key="1">
    <citation type="submission" date="2022-01" db="EMBL/GenBank/DDBJ databases">
        <authorList>
            <person name="King R."/>
        </authorList>
    </citation>
    <scope>NUCLEOTIDE SEQUENCE</scope>
</reference>
<organism evidence="1 2">
    <name type="scientific">Nezara viridula</name>
    <name type="common">Southern green stink bug</name>
    <name type="synonym">Cimex viridulus</name>
    <dbReference type="NCBI Taxonomy" id="85310"/>
    <lineage>
        <taxon>Eukaryota</taxon>
        <taxon>Metazoa</taxon>
        <taxon>Ecdysozoa</taxon>
        <taxon>Arthropoda</taxon>
        <taxon>Hexapoda</taxon>
        <taxon>Insecta</taxon>
        <taxon>Pterygota</taxon>
        <taxon>Neoptera</taxon>
        <taxon>Paraneoptera</taxon>
        <taxon>Hemiptera</taxon>
        <taxon>Heteroptera</taxon>
        <taxon>Panheteroptera</taxon>
        <taxon>Pentatomomorpha</taxon>
        <taxon>Pentatomoidea</taxon>
        <taxon>Pentatomidae</taxon>
        <taxon>Pentatominae</taxon>
        <taxon>Nezara</taxon>
    </lineage>
</organism>
<gene>
    <name evidence="1" type="ORF">NEZAVI_LOCUS8120</name>
</gene>
<sequence>MGGCPLVQLGGPVSISNSCINGTAESPVAYLFMVISLQELWQLLENASCNHKQWNPAVWTVVMFCETTEPSEETQLAIDVFTLLWQYTVYNSALLINNSYSVYRADPFGEENKCGKEVHSVHVSNCSYFPYYHRVKFPECNFHVSARESFPFSFLREGKYIGSDVNLASLIASTSGLSITWSSRPSPQTSTSGQEAHAYYENVSRNEIDLAIGGFTMNPPQICEIKSVDDIIKKNITVMISGTNDLITRKVQTVLVRKALANTVSSPGLEESAQLLDQRKDFALLERDLAMTFLINKKGYRVHSIPYTVTTLPIGLVFSKGSVFRKRIRAVTVRCVESGLCDKWIRDILGKIGTSENSLKGCKRVADGPEDIGYSSRRFSYSARASEERIHVSAETL</sequence>
<dbReference type="EMBL" id="OV725080">
    <property type="protein sequence ID" value="CAH1398481.1"/>
    <property type="molecule type" value="Genomic_DNA"/>
</dbReference>
<keyword evidence="2" id="KW-1185">Reference proteome</keyword>
<evidence type="ECO:0000313" key="2">
    <source>
        <dbReference type="Proteomes" id="UP001152798"/>
    </source>
</evidence>
<accession>A0A9P0HAZ2</accession>
<name>A0A9P0HAZ2_NEZVI</name>
<dbReference type="Gene3D" id="3.40.190.10">
    <property type="entry name" value="Periplasmic binding protein-like II"/>
    <property type="match status" value="2"/>
</dbReference>
<dbReference type="SUPFAM" id="SSF53850">
    <property type="entry name" value="Periplasmic binding protein-like II"/>
    <property type="match status" value="1"/>
</dbReference>
<dbReference type="OrthoDB" id="6623639at2759"/>
<dbReference type="AlphaFoldDB" id="A0A9P0HAZ2"/>
<protein>
    <submittedName>
        <fullName evidence="1">Uncharacterized protein</fullName>
    </submittedName>
</protein>
<proteinExistence type="predicted"/>
<dbReference type="Proteomes" id="UP001152798">
    <property type="component" value="Chromosome 4"/>
</dbReference>
<evidence type="ECO:0000313" key="1">
    <source>
        <dbReference type="EMBL" id="CAH1398481.1"/>
    </source>
</evidence>